<keyword evidence="9" id="KW-0809">Transit peptide</keyword>
<evidence type="ECO:0000256" key="11">
    <source>
        <dbReference type="ARBA" id="ARBA00023242"/>
    </source>
</evidence>
<evidence type="ECO:0000256" key="10">
    <source>
        <dbReference type="ARBA" id="ARBA00023128"/>
    </source>
</evidence>
<evidence type="ECO:0000313" key="13">
    <source>
        <dbReference type="EMBL" id="VDN55731.1"/>
    </source>
</evidence>
<dbReference type="InterPro" id="IPR029342">
    <property type="entry name" value="ECIST_C"/>
</dbReference>
<reference evidence="13 15" key="2">
    <citation type="submission" date="2018-11" db="EMBL/GenBank/DDBJ databases">
        <authorList>
            <consortium name="Pathogen Informatics"/>
        </authorList>
    </citation>
    <scope>NUCLEOTIDE SEQUENCE [LARGE SCALE GENOMIC DNA]</scope>
</reference>
<dbReference type="WBParaSite" id="DME_0000134401-mRNA-1">
    <property type="protein sequence ID" value="DME_0000134401-mRNA-1"/>
    <property type="gene ID" value="DME_0000134401"/>
</dbReference>
<dbReference type="Pfam" id="PF14784">
    <property type="entry name" value="ECSIT_C"/>
    <property type="match status" value="1"/>
</dbReference>
<dbReference type="AlphaFoldDB" id="A0A0N4U3N4"/>
<keyword evidence="7" id="KW-0399">Innate immunity</keyword>
<evidence type="ECO:0000313" key="15">
    <source>
        <dbReference type="Proteomes" id="UP000274756"/>
    </source>
</evidence>
<evidence type="ECO:0000256" key="9">
    <source>
        <dbReference type="ARBA" id="ARBA00022946"/>
    </source>
</evidence>
<dbReference type="PANTHER" id="PTHR13113">
    <property type="entry name" value="ECSIT EVOLUTIONARILY CONSERVED SIGNALING INTERMEDIATE IN TOLL PATHWAYS"/>
    <property type="match status" value="1"/>
</dbReference>
<evidence type="ECO:0000256" key="5">
    <source>
        <dbReference type="ARBA" id="ARBA00019998"/>
    </source>
</evidence>
<evidence type="ECO:0000256" key="2">
    <source>
        <dbReference type="ARBA" id="ARBA00004173"/>
    </source>
</evidence>
<dbReference type="PANTHER" id="PTHR13113:SF1">
    <property type="entry name" value="EVOLUTIONARILY CONSERVED SIGNALING INTERMEDIATE IN TOLL PATHWAY, MITOCHONDRIAL"/>
    <property type="match status" value="1"/>
</dbReference>
<evidence type="ECO:0000256" key="1">
    <source>
        <dbReference type="ARBA" id="ARBA00004123"/>
    </source>
</evidence>
<keyword evidence="8" id="KW-0391">Immunity</keyword>
<dbReference type="SMART" id="SM01284">
    <property type="entry name" value="ECSIT_Cterm"/>
    <property type="match status" value="1"/>
</dbReference>
<dbReference type="GO" id="GO:0007178">
    <property type="term" value="P:cell surface receptor protein serine/threonine kinase signaling pathway"/>
    <property type="evidence" value="ECO:0007669"/>
    <property type="project" value="TreeGrafter"/>
</dbReference>
<protein>
    <recommendedName>
        <fullName evidence="5">Evolutionarily conserved signaling intermediate in Toll pathway, mitochondrial</fullName>
    </recommendedName>
</protein>
<keyword evidence="15" id="KW-1185">Reference proteome</keyword>
<evidence type="ECO:0000256" key="3">
    <source>
        <dbReference type="ARBA" id="ARBA00004496"/>
    </source>
</evidence>
<evidence type="ECO:0000256" key="8">
    <source>
        <dbReference type="ARBA" id="ARBA00022859"/>
    </source>
</evidence>
<keyword evidence="10" id="KW-0496">Mitochondrion</keyword>
<name>A0A0N4U3N4_DRAME</name>
<comment type="similarity">
    <text evidence="4">Belongs to the ECSIT family.</text>
</comment>
<accession>A0A0N4U3N4</accession>
<evidence type="ECO:0000256" key="7">
    <source>
        <dbReference type="ARBA" id="ARBA00022588"/>
    </source>
</evidence>
<evidence type="ECO:0000313" key="16">
    <source>
        <dbReference type="WBParaSite" id="DME_0000134401-mRNA-1"/>
    </source>
</evidence>
<dbReference type="GO" id="GO:0045087">
    <property type="term" value="P:innate immune response"/>
    <property type="evidence" value="ECO:0007669"/>
    <property type="project" value="UniProtKB-KW"/>
</dbReference>
<keyword evidence="6" id="KW-0963">Cytoplasm</keyword>
<sequence length="313" mass="36768">MLLHTNLFRQRKTELRGHVEFIEAALKNLESFGLHKDLETYKELLNIFPKGKMVPQNIFQRIFLHYPMQQICCVKLLDQMEWFGVQPDRELYDFVVNAFGDWNFATKKIKRMMYWMPKLKNTNKYLDRRHIEGKDLSRVQLAFIALKMMARDPGTSISYVKVSGVDVDENVRWLISAQSVSQKRLIEEIKPKTTIYIDGPKLVYVMDHQVEYVTMTMDPRLDFFDNFRKESDNNFENWHMTWEANRWSKRESTIHEQKDETILGLAVLGVANRAFATAWINHLQEAASLINDANVLFRIKEGLSLVINPSSSN</sequence>
<dbReference type="Proteomes" id="UP000038040">
    <property type="component" value="Unplaced"/>
</dbReference>
<dbReference type="GO" id="GO:0005739">
    <property type="term" value="C:mitochondrion"/>
    <property type="evidence" value="ECO:0007669"/>
    <property type="project" value="UniProtKB-SubCell"/>
</dbReference>
<feature type="domain" description="ECSIT C-terminal" evidence="12">
    <location>
        <begin position="179"/>
        <end position="300"/>
    </location>
</feature>
<dbReference type="InterPro" id="IPR010418">
    <property type="entry name" value="ECSIT"/>
</dbReference>
<proteinExistence type="inferred from homology"/>
<reference evidence="16" key="1">
    <citation type="submission" date="2017-02" db="UniProtKB">
        <authorList>
            <consortium name="WormBaseParasite"/>
        </authorList>
    </citation>
    <scope>IDENTIFICATION</scope>
</reference>
<dbReference type="Proteomes" id="UP000274756">
    <property type="component" value="Unassembled WGS sequence"/>
</dbReference>
<evidence type="ECO:0000313" key="14">
    <source>
        <dbReference type="Proteomes" id="UP000038040"/>
    </source>
</evidence>
<evidence type="ECO:0000256" key="6">
    <source>
        <dbReference type="ARBA" id="ARBA00022490"/>
    </source>
</evidence>
<dbReference type="OrthoDB" id="10064298at2759"/>
<dbReference type="InterPro" id="IPR046448">
    <property type="entry name" value="ECSIT_N"/>
</dbReference>
<comment type="subcellular location">
    <subcellularLocation>
        <location evidence="3">Cytoplasm</location>
    </subcellularLocation>
    <subcellularLocation>
        <location evidence="2">Mitochondrion</location>
    </subcellularLocation>
    <subcellularLocation>
        <location evidence="1">Nucleus</location>
    </subcellularLocation>
</comment>
<evidence type="ECO:0000256" key="4">
    <source>
        <dbReference type="ARBA" id="ARBA00007674"/>
    </source>
</evidence>
<dbReference type="GO" id="GO:0005634">
    <property type="term" value="C:nucleus"/>
    <property type="evidence" value="ECO:0007669"/>
    <property type="project" value="UniProtKB-SubCell"/>
</dbReference>
<dbReference type="STRING" id="318479.A0A0N4U3N4"/>
<dbReference type="Pfam" id="PF06239">
    <property type="entry name" value="ECSIT_N"/>
    <property type="match status" value="1"/>
</dbReference>
<organism evidence="14 16">
    <name type="scientific">Dracunculus medinensis</name>
    <name type="common">Guinea worm</name>
    <dbReference type="NCBI Taxonomy" id="318479"/>
    <lineage>
        <taxon>Eukaryota</taxon>
        <taxon>Metazoa</taxon>
        <taxon>Ecdysozoa</taxon>
        <taxon>Nematoda</taxon>
        <taxon>Chromadorea</taxon>
        <taxon>Rhabditida</taxon>
        <taxon>Spirurina</taxon>
        <taxon>Dracunculoidea</taxon>
        <taxon>Dracunculidae</taxon>
        <taxon>Dracunculus</taxon>
    </lineage>
</organism>
<keyword evidence="11" id="KW-0539">Nucleus</keyword>
<evidence type="ECO:0000259" key="12">
    <source>
        <dbReference type="SMART" id="SM01284"/>
    </source>
</evidence>
<dbReference type="EMBL" id="UYYG01001153">
    <property type="protein sequence ID" value="VDN55731.1"/>
    <property type="molecule type" value="Genomic_DNA"/>
</dbReference>
<gene>
    <name evidence="13" type="ORF">DME_LOCUS5704</name>
</gene>